<keyword evidence="2" id="KW-1133">Transmembrane helix</keyword>
<evidence type="ECO:0000256" key="2">
    <source>
        <dbReference type="SAM" id="Phobius"/>
    </source>
</evidence>
<feature type="transmembrane region" description="Helical" evidence="2">
    <location>
        <begin position="28"/>
        <end position="45"/>
    </location>
</feature>
<proteinExistence type="predicted"/>
<organism evidence="3 4">
    <name type="scientific">Quercus suber</name>
    <name type="common">Cork oak</name>
    <dbReference type="NCBI Taxonomy" id="58331"/>
    <lineage>
        <taxon>Eukaryota</taxon>
        <taxon>Viridiplantae</taxon>
        <taxon>Streptophyta</taxon>
        <taxon>Embryophyta</taxon>
        <taxon>Tracheophyta</taxon>
        <taxon>Spermatophyta</taxon>
        <taxon>Magnoliopsida</taxon>
        <taxon>eudicotyledons</taxon>
        <taxon>Gunneridae</taxon>
        <taxon>Pentapetalae</taxon>
        <taxon>rosids</taxon>
        <taxon>fabids</taxon>
        <taxon>Fagales</taxon>
        <taxon>Fagaceae</taxon>
        <taxon>Quercus</taxon>
    </lineage>
</organism>
<sequence>PQINNENSDSNSKFSGNWRKKKGKKKKMVKLVHYCAMTLAAFAFYETMERIHVWIALRQDEKQERLEKEMEIRRVQQQLLQESKQRA</sequence>
<evidence type="ECO:0000313" key="3">
    <source>
        <dbReference type="EMBL" id="KAK7815867.1"/>
    </source>
</evidence>
<gene>
    <name evidence="3" type="ORF">CFP56_001069</name>
</gene>
<name>A0AAW0INT9_QUESU</name>
<dbReference type="PANTHER" id="PTHR37711">
    <property type="entry name" value="OS01G0908400 PROTEIN"/>
    <property type="match status" value="1"/>
</dbReference>
<dbReference type="EMBL" id="PKMF04000975">
    <property type="protein sequence ID" value="KAK7815867.1"/>
    <property type="molecule type" value="Genomic_DNA"/>
</dbReference>
<protein>
    <submittedName>
        <fullName evidence="3">Uncharacterized protein</fullName>
    </submittedName>
</protein>
<comment type="caution">
    <text evidence="3">The sequence shown here is derived from an EMBL/GenBank/DDBJ whole genome shotgun (WGS) entry which is preliminary data.</text>
</comment>
<dbReference type="AlphaFoldDB" id="A0AAW0INT9"/>
<evidence type="ECO:0000313" key="4">
    <source>
        <dbReference type="Proteomes" id="UP000237347"/>
    </source>
</evidence>
<feature type="non-terminal residue" evidence="3">
    <location>
        <position position="1"/>
    </location>
</feature>
<keyword evidence="2" id="KW-0472">Membrane</keyword>
<feature type="compositionally biased region" description="Polar residues" evidence="1">
    <location>
        <begin position="1"/>
        <end position="15"/>
    </location>
</feature>
<accession>A0AAW0INT9</accession>
<dbReference type="Proteomes" id="UP000237347">
    <property type="component" value="Unassembled WGS sequence"/>
</dbReference>
<reference evidence="3 4" key="1">
    <citation type="journal article" date="2018" name="Sci. Data">
        <title>The draft genome sequence of cork oak.</title>
        <authorList>
            <person name="Ramos A.M."/>
            <person name="Usie A."/>
            <person name="Barbosa P."/>
            <person name="Barros P.M."/>
            <person name="Capote T."/>
            <person name="Chaves I."/>
            <person name="Simoes F."/>
            <person name="Abreu I."/>
            <person name="Carrasquinho I."/>
            <person name="Faro C."/>
            <person name="Guimaraes J.B."/>
            <person name="Mendonca D."/>
            <person name="Nobrega F."/>
            <person name="Rodrigues L."/>
            <person name="Saibo N.J.M."/>
            <person name="Varela M.C."/>
            <person name="Egas C."/>
            <person name="Matos J."/>
            <person name="Miguel C.M."/>
            <person name="Oliveira M.M."/>
            <person name="Ricardo C.P."/>
            <person name="Goncalves S."/>
        </authorList>
    </citation>
    <scope>NUCLEOTIDE SEQUENCE [LARGE SCALE GENOMIC DNA]</scope>
    <source>
        <strain evidence="4">cv. HL8</strain>
    </source>
</reference>
<feature type="region of interest" description="Disordered" evidence="1">
    <location>
        <begin position="1"/>
        <end position="26"/>
    </location>
</feature>
<evidence type="ECO:0000256" key="1">
    <source>
        <dbReference type="SAM" id="MobiDB-lite"/>
    </source>
</evidence>
<dbReference type="PANTHER" id="PTHR37711:SF1">
    <property type="entry name" value="OS01G0908400 PROTEIN"/>
    <property type="match status" value="1"/>
</dbReference>
<keyword evidence="4" id="KW-1185">Reference proteome</keyword>
<keyword evidence="2" id="KW-0812">Transmembrane</keyword>